<dbReference type="PANTHER" id="PTHR42923">
    <property type="entry name" value="PROTOPORPHYRINOGEN OXIDASE"/>
    <property type="match status" value="1"/>
</dbReference>
<proteinExistence type="predicted"/>
<dbReference type="PANTHER" id="PTHR42923:SF47">
    <property type="entry name" value="BLR3003 PROTEIN"/>
    <property type="match status" value="1"/>
</dbReference>
<dbReference type="KEGG" id="maes:Ga0123461_1323"/>
<dbReference type="Proteomes" id="UP000231701">
    <property type="component" value="Chromosome"/>
</dbReference>
<dbReference type="InterPro" id="IPR036188">
    <property type="entry name" value="FAD/NAD-bd_sf"/>
</dbReference>
<name>A0A2K8KXP0_MARES</name>
<sequence length="433" mass="47195">MNPTLRRKICHCGWSSNISSVAVVGGGLCGLTAAIRLAELGVPVILFEAAPKLGGRTRSFLDSTVSELCDNGPHLLVGAYTSTERLLNDCGASHAINWQRSLQLPCWEKERGSFSLTPSRWLPLPLALPLAVSRMPGHGLNSALAMLRIGLSTSSPVETGSSVSEWMKKLGVPKAMIRDMIEPLCLGAMNEQIDTASAASFLQVLKESFATHKSARLGWFNASLDEALIDPLVKHAESLGVKINTSCRIRRIETDGSEASIDGETFKRVILALPAYATDRVLNRDTQSPTEMITNLHLWLDQPISFNGPFIGGIGTAGEWFFDVSSQMRESGPLQHLCVVISADRIKISEAELLQTLSHEIEQICGRPVSPVHHRLVREKRATVLVRPHTQQKLPAWLIDASERPAPGELPATIEMAVRRGEKAANQCVNSLL</sequence>
<dbReference type="RefSeq" id="WP_100277601.1">
    <property type="nucleotide sequence ID" value="NZ_CP018799.1"/>
</dbReference>
<dbReference type="InterPro" id="IPR050464">
    <property type="entry name" value="Zeta_carotene_desat/Oxidored"/>
</dbReference>
<reference evidence="2 3" key="1">
    <citation type="submission" date="2016-12" db="EMBL/GenBank/DDBJ databases">
        <title>Isolation and genomic insights into novel planktonic Zetaproteobacteria from stratified waters of the Chesapeake Bay.</title>
        <authorList>
            <person name="McAllister S.M."/>
            <person name="Kato S."/>
            <person name="Chan C.S."/>
            <person name="Chiu B.K."/>
            <person name="Field E.K."/>
        </authorList>
    </citation>
    <scope>NUCLEOTIDE SEQUENCE [LARGE SCALE GENOMIC DNA]</scope>
    <source>
        <strain evidence="2 3">CP-5</strain>
    </source>
</reference>
<evidence type="ECO:0000313" key="3">
    <source>
        <dbReference type="Proteomes" id="UP000231701"/>
    </source>
</evidence>
<dbReference type="InterPro" id="IPR002937">
    <property type="entry name" value="Amino_oxidase"/>
</dbReference>
<evidence type="ECO:0000259" key="1">
    <source>
        <dbReference type="Pfam" id="PF01593"/>
    </source>
</evidence>
<dbReference type="Gene3D" id="3.50.50.60">
    <property type="entry name" value="FAD/NAD(P)-binding domain"/>
    <property type="match status" value="1"/>
</dbReference>
<dbReference type="OrthoDB" id="7849608at2"/>
<dbReference type="AlphaFoldDB" id="A0A2K8KXP0"/>
<feature type="domain" description="Amine oxidase" evidence="1">
    <location>
        <begin position="28"/>
        <end position="377"/>
    </location>
</feature>
<dbReference type="EMBL" id="CP018799">
    <property type="protein sequence ID" value="ATX79740.1"/>
    <property type="molecule type" value="Genomic_DNA"/>
</dbReference>
<accession>A0A2K8KXP0</accession>
<gene>
    <name evidence="2" type="ORF">Ga0123461_1323</name>
</gene>
<dbReference type="Pfam" id="PF01593">
    <property type="entry name" value="Amino_oxidase"/>
    <property type="match status" value="1"/>
</dbReference>
<protein>
    <submittedName>
        <fullName evidence="2">Squalene-associated FAD-dependent desaturase</fullName>
    </submittedName>
</protein>
<organism evidence="2 3">
    <name type="scientific">Mariprofundus aestuarium</name>
    <dbReference type="NCBI Taxonomy" id="1921086"/>
    <lineage>
        <taxon>Bacteria</taxon>
        <taxon>Pseudomonadati</taxon>
        <taxon>Pseudomonadota</taxon>
        <taxon>Candidatius Mariprofundia</taxon>
        <taxon>Mariprofundales</taxon>
        <taxon>Mariprofundaceae</taxon>
        <taxon>Mariprofundus</taxon>
    </lineage>
</organism>
<dbReference type="GO" id="GO:0016491">
    <property type="term" value="F:oxidoreductase activity"/>
    <property type="evidence" value="ECO:0007669"/>
    <property type="project" value="InterPro"/>
</dbReference>
<keyword evidence="3" id="KW-1185">Reference proteome</keyword>
<evidence type="ECO:0000313" key="2">
    <source>
        <dbReference type="EMBL" id="ATX79740.1"/>
    </source>
</evidence>
<dbReference type="SUPFAM" id="SSF51905">
    <property type="entry name" value="FAD/NAD(P)-binding domain"/>
    <property type="match status" value="1"/>
</dbReference>